<dbReference type="PANTHER" id="PTHR11851:SF49">
    <property type="entry name" value="MITOCHONDRIAL-PROCESSING PEPTIDASE SUBUNIT ALPHA"/>
    <property type="match status" value="1"/>
</dbReference>
<comment type="caution">
    <text evidence="5">The sequence shown here is derived from an EMBL/GenBank/DDBJ whole genome shotgun (WGS) entry which is preliminary data.</text>
</comment>
<protein>
    <submittedName>
        <fullName evidence="5">Insulinase family protein</fullName>
    </submittedName>
</protein>
<organism evidence="5 6">
    <name type="scientific">Shimazuella alba</name>
    <dbReference type="NCBI Taxonomy" id="2690964"/>
    <lineage>
        <taxon>Bacteria</taxon>
        <taxon>Bacillati</taxon>
        <taxon>Bacillota</taxon>
        <taxon>Bacilli</taxon>
        <taxon>Bacillales</taxon>
        <taxon>Thermoactinomycetaceae</taxon>
        <taxon>Shimazuella</taxon>
    </lineage>
</organism>
<dbReference type="RefSeq" id="WP_160802355.1">
    <property type="nucleotide sequence ID" value="NZ_WUUL01000010.1"/>
</dbReference>
<feature type="domain" description="Peptidase M16 C-terminal" evidence="4">
    <location>
        <begin position="164"/>
        <end position="337"/>
    </location>
</feature>
<comment type="similarity">
    <text evidence="1 2">Belongs to the peptidase M16 family.</text>
</comment>
<dbReference type="Gene3D" id="3.30.830.10">
    <property type="entry name" value="Metalloenzyme, LuxS/M16 peptidase-like"/>
    <property type="match status" value="2"/>
</dbReference>
<proteinExistence type="inferred from homology"/>
<evidence type="ECO:0000313" key="5">
    <source>
        <dbReference type="EMBL" id="MXQ54917.1"/>
    </source>
</evidence>
<name>A0A6I4VTL6_9BACL</name>
<dbReference type="Proteomes" id="UP000430692">
    <property type="component" value="Unassembled WGS sequence"/>
</dbReference>
<keyword evidence="6" id="KW-1185">Reference proteome</keyword>
<dbReference type="SUPFAM" id="SSF63411">
    <property type="entry name" value="LuxS/MPP-like metallohydrolase"/>
    <property type="match status" value="2"/>
</dbReference>
<dbReference type="InterPro" id="IPR001431">
    <property type="entry name" value="Pept_M16_Zn_BS"/>
</dbReference>
<evidence type="ECO:0000256" key="2">
    <source>
        <dbReference type="RuleBase" id="RU004447"/>
    </source>
</evidence>
<dbReference type="GO" id="GO:0004222">
    <property type="term" value="F:metalloendopeptidase activity"/>
    <property type="evidence" value="ECO:0007669"/>
    <property type="project" value="InterPro"/>
</dbReference>
<dbReference type="GO" id="GO:0006508">
    <property type="term" value="P:proteolysis"/>
    <property type="evidence" value="ECO:0007669"/>
    <property type="project" value="InterPro"/>
</dbReference>
<dbReference type="InterPro" id="IPR011765">
    <property type="entry name" value="Pept_M16_N"/>
</dbReference>
<dbReference type="InterPro" id="IPR007863">
    <property type="entry name" value="Peptidase_M16_C"/>
</dbReference>
<sequence>MISHTLSNGIRIVAEQIPHVRSIALGIWIGAGSEGESKQLNGISHFMEHMLFKGTTTRTARQIAEGFDQFGGQVNAFTSKELTCYYAKVLDQHFSMSLDLLADMFFHSTFDEQEMEKEKKVVLEEISMVEDTPDDLIHDMLSEISFSTHSLGYPVIGTAENVSSFTREQLLKYREHHYNPNNVVIALAGNLPNNFMQQVEKYFSHHRGEAMQRDGHIPIFTPQLIAKQKTTEQSHLCIGFEGVSVKDAQLYPVILLNNILGGNMSSRLFQEVREERGLAYSVFSYHSSHRNTGLFAIYAGTKHGQEQEVCNVIEDVLCQVAEQGVSSQELIKAQEQLKGSMMLGLESTNNRMSRLGRNELLLQKHLSLDEIIGKVEQVTLDSVNFMAKRIFQSAKSLVIISPDGKLPTI</sequence>
<feature type="domain" description="Peptidase M16 N-terminal" evidence="3">
    <location>
        <begin position="11"/>
        <end position="158"/>
    </location>
</feature>
<evidence type="ECO:0000259" key="3">
    <source>
        <dbReference type="Pfam" id="PF00675"/>
    </source>
</evidence>
<dbReference type="Pfam" id="PF00675">
    <property type="entry name" value="Peptidase_M16"/>
    <property type="match status" value="1"/>
</dbReference>
<dbReference type="PANTHER" id="PTHR11851">
    <property type="entry name" value="METALLOPROTEASE"/>
    <property type="match status" value="1"/>
</dbReference>
<dbReference type="InterPro" id="IPR050361">
    <property type="entry name" value="MPP/UQCRC_Complex"/>
</dbReference>
<gene>
    <name evidence="5" type="ORF">GSM42_14560</name>
</gene>
<dbReference type="FunFam" id="3.30.830.10:FF:000008">
    <property type="entry name" value="Mitochondrial-processing peptidase subunit beta"/>
    <property type="match status" value="1"/>
</dbReference>
<reference evidence="5 6" key="1">
    <citation type="submission" date="2019-12" db="EMBL/GenBank/DDBJ databases">
        <title>Whole-genome analyses of novel actinobacteria.</title>
        <authorList>
            <person name="Sahin N."/>
            <person name="Saygin H."/>
        </authorList>
    </citation>
    <scope>NUCLEOTIDE SEQUENCE [LARGE SCALE GENOMIC DNA]</scope>
    <source>
        <strain evidence="5 6">KC615</strain>
    </source>
</reference>
<dbReference type="Pfam" id="PF05193">
    <property type="entry name" value="Peptidase_M16_C"/>
    <property type="match status" value="1"/>
</dbReference>
<accession>A0A6I4VTL6</accession>
<dbReference type="EMBL" id="WUUL01000010">
    <property type="protein sequence ID" value="MXQ54917.1"/>
    <property type="molecule type" value="Genomic_DNA"/>
</dbReference>
<dbReference type="PROSITE" id="PS00143">
    <property type="entry name" value="INSULINASE"/>
    <property type="match status" value="1"/>
</dbReference>
<dbReference type="GO" id="GO:0046872">
    <property type="term" value="F:metal ion binding"/>
    <property type="evidence" value="ECO:0007669"/>
    <property type="project" value="InterPro"/>
</dbReference>
<evidence type="ECO:0000313" key="6">
    <source>
        <dbReference type="Proteomes" id="UP000430692"/>
    </source>
</evidence>
<evidence type="ECO:0000256" key="1">
    <source>
        <dbReference type="ARBA" id="ARBA00007261"/>
    </source>
</evidence>
<dbReference type="AlphaFoldDB" id="A0A6I4VTL6"/>
<evidence type="ECO:0000259" key="4">
    <source>
        <dbReference type="Pfam" id="PF05193"/>
    </source>
</evidence>
<dbReference type="InterPro" id="IPR011249">
    <property type="entry name" value="Metalloenz_LuxS/M16"/>
</dbReference>